<organism evidence="1 2">
    <name type="scientific">Heterorhabditis bacteriophora</name>
    <name type="common">Entomopathogenic nematode worm</name>
    <dbReference type="NCBI Taxonomy" id="37862"/>
    <lineage>
        <taxon>Eukaryota</taxon>
        <taxon>Metazoa</taxon>
        <taxon>Ecdysozoa</taxon>
        <taxon>Nematoda</taxon>
        <taxon>Chromadorea</taxon>
        <taxon>Rhabditida</taxon>
        <taxon>Rhabditina</taxon>
        <taxon>Rhabditomorpha</taxon>
        <taxon>Strongyloidea</taxon>
        <taxon>Heterorhabditidae</taxon>
        <taxon>Heterorhabditis</taxon>
    </lineage>
</organism>
<evidence type="ECO:0000313" key="1">
    <source>
        <dbReference type="Proteomes" id="UP000095283"/>
    </source>
</evidence>
<reference evidence="2" key="1">
    <citation type="submission" date="2016-11" db="UniProtKB">
        <authorList>
            <consortium name="WormBaseParasite"/>
        </authorList>
    </citation>
    <scope>IDENTIFICATION</scope>
</reference>
<protein>
    <submittedName>
        <fullName evidence="2">Transcriptional regulator</fullName>
    </submittedName>
</protein>
<keyword evidence="1" id="KW-1185">Reference proteome</keyword>
<dbReference type="AlphaFoldDB" id="A0A1I7WPJ7"/>
<accession>A0A1I7WPJ7</accession>
<dbReference type="WBParaSite" id="Hba_07067">
    <property type="protein sequence ID" value="Hba_07067"/>
    <property type="gene ID" value="Hba_07067"/>
</dbReference>
<name>A0A1I7WPJ7_HETBA</name>
<dbReference type="Proteomes" id="UP000095283">
    <property type="component" value="Unplaced"/>
</dbReference>
<sequence length="37" mass="4530">MQICQLAMSRRINEVLRYESHLRNIIHILSAHYNDKY</sequence>
<proteinExistence type="predicted"/>
<evidence type="ECO:0000313" key="2">
    <source>
        <dbReference type="WBParaSite" id="Hba_07067"/>
    </source>
</evidence>